<dbReference type="GO" id="GO:0006108">
    <property type="term" value="P:malate metabolic process"/>
    <property type="evidence" value="ECO:0007669"/>
    <property type="project" value="TreeGrafter"/>
</dbReference>
<name>A0A832SFK1_9EURY</name>
<organism evidence="2 3">
    <name type="scientific">Methanosarcina acetivorans</name>
    <dbReference type="NCBI Taxonomy" id="2214"/>
    <lineage>
        <taxon>Archaea</taxon>
        <taxon>Methanobacteriati</taxon>
        <taxon>Methanobacteriota</taxon>
        <taxon>Stenosarchaea group</taxon>
        <taxon>Methanomicrobia</taxon>
        <taxon>Methanosarcinales</taxon>
        <taxon>Methanosarcinaceae</taxon>
        <taxon>Methanosarcina</taxon>
    </lineage>
</organism>
<dbReference type="AlphaFoldDB" id="A0A832SFK1"/>
<reference evidence="2" key="1">
    <citation type="journal article" date="2020" name="bioRxiv">
        <title>A rank-normalized archaeal taxonomy based on genome phylogeny resolves widespread incomplete and uneven classifications.</title>
        <authorList>
            <person name="Rinke C."/>
            <person name="Chuvochina M."/>
            <person name="Mussig A.J."/>
            <person name="Chaumeil P.-A."/>
            <person name="Waite D.W."/>
            <person name="Whitman W.B."/>
            <person name="Parks D.H."/>
            <person name="Hugenholtz P."/>
        </authorList>
    </citation>
    <scope>NUCLEOTIDE SEQUENCE</scope>
    <source>
        <strain evidence="2">UBA8876</strain>
    </source>
</reference>
<dbReference type="Proteomes" id="UP000600774">
    <property type="component" value="Unassembled WGS sequence"/>
</dbReference>
<dbReference type="InterPro" id="IPR012302">
    <property type="entry name" value="Malic_NAD-bd"/>
</dbReference>
<dbReference type="PANTHER" id="PTHR23406">
    <property type="entry name" value="MALIC ENZYME-RELATED"/>
    <property type="match status" value="1"/>
</dbReference>
<proteinExistence type="predicted"/>
<dbReference type="RefSeq" id="WP_011021038.1">
    <property type="nucleotide sequence ID" value="NZ_DUJU01000002.1"/>
</dbReference>
<sequence length="130" mass="14460">MTCDPAGGRAINAAGVQFPPVHYNGDIFLPGQANNFYTYPAVGLAVYVTRAKRATDEMFIKAARATANQRTDEQLKKGLLFPPQSSILETEVRTAVQIATLIFNRDLARVDQPEDINVWLRATLYKPQYS</sequence>
<dbReference type="EMBL" id="DUJU01000002">
    <property type="protein sequence ID" value="HIH92485.1"/>
    <property type="molecule type" value="Genomic_DNA"/>
</dbReference>
<dbReference type="Pfam" id="PF03949">
    <property type="entry name" value="Malic_M"/>
    <property type="match status" value="1"/>
</dbReference>
<feature type="domain" description="Malic enzyme NAD-binding" evidence="1">
    <location>
        <begin position="7"/>
        <end position="100"/>
    </location>
</feature>
<accession>A0A832SFK1</accession>
<protein>
    <recommendedName>
        <fullName evidence="1">Malic enzyme NAD-binding domain-containing protein</fullName>
    </recommendedName>
</protein>
<dbReference type="Gene3D" id="3.40.50.720">
    <property type="entry name" value="NAD(P)-binding Rossmann-like Domain"/>
    <property type="match status" value="1"/>
</dbReference>
<dbReference type="GO" id="GO:0004473">
    <property type="term" value="F:malate dehydrogenase (decarboxylating) (NADP+) activity"/>
    <property type="evidence" value="ECO:0007669"/>
    <property type="project" value="TreeGrafter"/>
</dbReference>
<evidence type="ECO:0000313" key="2">
    <source>
        <dbReference type="EMBL" id="HIH92485.1"/>
    </source>
</evidence>
<evidence type="ECO:0000259" key="1">
    <source>
        <dbReference type="Pfam" id="PF03949"/>
    </source>
</evidence>
<evidence type="ECO:0000313" key="3">
    <source>
        <dbReference type="Proteomes" id="UP000600774"/>
    </source>
</evidence>
<gene>
    <name evidence="2" type="ORF">HA338_00040</name>
</gene>
<dbReference type="InterPro" id="IPR036291">
    <property type="entry name" value="NAD(P)-bd_dom_sf"/>
</dbReference>
<dbReference type="GeneID" id="1472892"/>
<dbReference type="SUPFAM" id="SSF51735">
    <property type="entry name" value="NAD(P)-binding Rossmann-fold domains"/>
    <property type="match status" value="1"/>
</dbReference>
<dbReference type="GO" id="GO:0051287">
    <property type="term" value="F:NAD binding"/>
    <property type="evidence" value="ECO:0007669"/>
    <property type="project" value="InterPro"/>
</dbReference>
<comment type="caution">
    <text evidence="2">The sequence shown here is derived from an EMBL/GenBank/DDBJ whole genome shotgun (WGS) entry which is preliminary data.</text>
</comment>
<dbReference type="PANTHER" id="PTHR23406:SF90">
    <property type="entry name" value="MALIC ENZYME-RELATED"/>
    <property type="match status" value="1"/>
</dbReference>